<keyword evidence="2" id="KW-1185">Reference proteome</keyword>
<proteinExistence type="predicted"/>
<organism evidence="1 2">
    <name type="scientific">Hydrogenispora ethanolica</name>
    <dbReference type="NCBI Taxonomy" id="1082276"/>
    <lineage>
        <taxon>Bacteria</taxon>
        <taxon>Bacillati</taxon>
        <taxon>Bacillota</taxon>
        <taxon>Hydrogenispora</taxon>
    </lineage>
</organism>
<evidence type="ECO:0000313" key="2">
    <source>
        <dbReference type="Proteomes" id="UP000295008"/>
    </source>
</evidence>
<sequence length="197" mass="23134">MYLLFLLVAAFLIISILGSNWPLKLFHSWTIQKIAREFGTEPVYHGLLSPVFSEIKTIYKGSELRIRFVERPLDSLSRTDSGLEIRIAGSSRFILECYRPWHRKREWGNFKQFRSNEGRIDSEWFLLTPEPERVAALWDDLNMGILLDNKALDQILFNRKELIVRVRRSFSGPIIRELVDHLMQVFHADTNDKTIDV</sequence>
<dbReference type="Proteomes" id="UP000295008">
    <property type="component" value="Unassembled WGS sequence"/>
</dbReference>
<gene>
    <name evidence="1" type="ORF">EDC14_103616</name>
</gene>
<dbReference type="EMBL" id="SLUN01000036">
    <property type="protein sequence ID" value="TCL60263.1"/>
    <property type="molecule type" value="Genomic_DNA"/>
</dbReference>
<dbReference type="AlphaFoldDB" id="A0A4R1R476"/>
<comment type="caution">
    <text evidence="1">The sequence shown here is derived from an EMBL/GenBank/DDBJ whole genome shotgun (WGS) entry which is preliminary data.</text>
</comment>
<accession>A0A4R1R476</accession>
<evidence type="ECO:0000313" key="1">
    <source>
        <dbReference type="EMBL" id="TCL60263.1"/>
    </source>
</evidence>
<reference evidence="1 2" key="1">
    <citation type="submission" date="2019-03" db="EMBL/GenBank/DDBJ databases">
        <title>Genomic Encyclopedia of Type Strains, Phase IV (KMG-IV): sequencing the most valuable type-strain genomes for metagenomic binning, comparative biology and taxonomic classification.</title>
        <authorList>
            <person name="Goeker M."/>
        </authorList>
    </citation>
    <scope>NUCLEOTIDE SEQUENCE [LARGE SCALE GENOMIC DNA]</scope>
    <source>
        <strain evidence="1 2">LX-B</strain>
    </source>
</reference>
<protein>
    <submittedName>
        <fullName evidence="1">Uncharacterized protein</fullName>
    </submittedName>
</protein>
<name>A0A4R1R476_HYDET</name>